<accession>A0ABQ4UMF7</accession>
<comment type="caution">
    <text evidence="2">The sequence shown here is derived from an EMBL/GenBank/DDBJ whole genome shotgun (WGS) entry which is preliminary data.</text>
</comment>
<feature type="compositionally biased region" description="Basic residues" evidence="1">
    <location>
        <begin position="1"/>
        <end position="10"/>
    </location>
</feature>
<proteinExistence type="predicted"/>
<protein>
    <submittedName>
        <fullName evidence="2">Uncharacterized protein</fullName>
    </submittedName>
</protein>
<organism evidence="2 3">
    <name type="scientific">Methylorubrum aminovorans</name>
    <dbReference type="NCBI Taxonomy" id="269069"/>
    <lineage>
        <taxon>Bacteria</taxon>
        <taxon>Pseudomonadati</taxon>
        <taxon>Pseudomonadota</taxon>
        <taxon>Alphaproteobacteria</taxon>
        <taxon>Hyphomicrobiales</taxon>
        <taxon>Methylobacteriaceae</taxon>
        <taxon>Methylorubrum</taxon>
    </lineage>
</organism>
<dbReference type="EMBL" id="BPRC01000055">
    <property type="protein sequence ID" value="GJE68327.1"/>
    <property type="molecule type" value="Genomic_DNA"/>
</dbReference>
<reference evidence="2" key="2">
    <citation type="submission" date="2021-08" db="EMBL/GenBank/DDBJ databases">
        <authorList>
            <person name="Tani A."/>
            <person name="Ola A."/>
            <person name="Ogura Y."/>
            <person name="Katsura K."/>
            <person name="Hayashi T."/>
        </authorList>
    </citation>
    <scope>NUCLEOTIDE SEQUENCE</scope>
    <source>
        <strain evidence="2">NBRC 15686</strain>
    </source>
</reference>
<feature type="region of interest" description="Disordered" evidence="1">
    <location>
        <begin position="1"/>
        <end position="21"/>
    </location>
</feature>
<evidence type="ECO:0000256" key="1">
    <source>
        <dbReference type="SAM" id="MobiDB-lite"/>
    </source>
</evidence>
<reference evidence="2" key="1">
    <citation type="journal article" date="2021" name="Front. Microbiol.">
        <title>Comprehensive Comparative Genomics and Phenotyping of Methylobacterium Species.</title>
        <authorList>
            <person name="Alessa O."/>
            <person name="Ogura Y."/>
            <person name="Fujitani Y."/>
            <person name="Takami H."/>
            <person name="Hayashi T."/>
            <person name="Sahin N."/>
            <person name="Tani A."/>
        </authorList>
    </citation>
    <scope>NUCLEOTIDE SEQUENCE</scope>
    <source>
        <strain evidence="2">NBRC 15686</strain>
    </source>
</reference>
<gene>
    <name evidence="2" type="ORF">LNAOJCKE_5565</name>
</gene>
<evidence type="ECO:0000313" key="2">
    <source>
        <dbReference type="EMBL" id="GJE68327.1"/>
    </source>
</evidence>
<sequence>MDPARSRRVGATKSHGAARGLSGLSARCRPVAVDGPVAEAERRRLDAVFAGALSEQCAWDAASAWAA</sequence>
<dbReference type="Proteomes" id="UP001055039">
    <property type="component" value="Unassembled WGS sequence"/>
</dbReference>
<name>A0ABQ4UMF7_9HYPH</name>
<keyword evidence="3" id="KW-1185">Reference proteome</keyword>
<evidence type="ECO:0000313" key="3">
    <source>
        <dbReference type="Proteomes" id="UP001055039"/>
    </source>
</evidence>